<accession>A0ABM7VD98</accession>
<dbReference type="InterPro" id="IPR001697">
    <property type="entry name" value="Pyr_Knase"/>
</dbReference>
<feature type="domain" description="Pyruvate kinase barrel" evidence="15">
    <location>
        <begin position="15"/>
        <end position="335"/>
    </location>
</feature>
<reference evidence="17 18" key="1">
    <citation type="submission" date="2021-12" db="EMBL/GenBank/DDBJ databases">
        <title>Genome sequencing of bacteria with rrn-lacking chromosome and rrn-plasmid.</title>
        <authorList>
            <person name="Anda M."/>
            <person name="Iwasaki W."/>
        </authorList>
    </citation>
    <scope>NUCLEOTIDE SEQUENCE [LARGE SCALE GENOMIC DNA]</scope>
    <source>
        <strain evidence="17 18">NBRC 101262</strain>
    </source>
</reference>
<evidence type="ECO:0000256" key="3">
    <source>
        <dbReference type="ARBA" id="ARBA00008663"/>
    </source>
</evidence>
<keyword evidence="9" id="KW-0067">ATP-binding</keyword>
<keyword evidence="7" id="KW-0547">Nucleotide-binding</keyword>
<dbReference type="InterPro" id="IPR015806">
    <property type="entry name" value="Pyrv_Knase_insert_dom_sf"/>
</dbReference>
<comment type="pathway">
    <text evidence="2 14">Carbohydrate degradation; glycolysis; pyruvate from D-glyceraldehyde 3-phosphate: step 5/5.</text>
</comment>
<dbReference type="NCBIfam" id="NF004978">
    <property type="entry name" value="PRK06354.1"/>
    <property type="match status" value="1"/>
</dbReference>
<evidence type="ECO:0000256" key="4">
    <source>
        <dbReference type="ARBA" id="ARBA00012142"/>
    </source>
</evidence>
<protein>
    <recommendedName>
        <fullName evidence="4 13">Pyruvate kinase</fullName>
        <ecNumber evidence="4 13">2.7.1.40</ecNumber>
    </recommendedName>
</protein>
<feature type="domain" description="Pyruvate kinase C-terminal" evidence="16">
    <location>
        <begin position="371"/>
        <end position="481"/>
    </location>
</feature>
<sequence length="489" mass="53907">MQIKKRNNKMSISTKRTKIVATVGPASSTKEMLLQFAIAGVNIMRLNFSHGTHEDHLKVINTIREINKEFDFNITILQDLQGPKIRVGQVKDNGQQIVAGQPLIITTKECEGTSEKVSTVYQNFANDVKVGEKILIDDGRLQLVVKRIEADEVHTEVLVGGLLKSRKGINLPDTNISESALTKKDLIDLEFGLKHEVDVIALSFVRTAADVEFLRTKINDAGKKCRIISKIERPEALVHIDSIIKASDAIMVARGDLGIETNAAEVPLVQKSIIKKCHEKARPVVVATQMLESMVKNPIATRAETNDVATAVFDGADGVMLSEESAAGQYPLDAVKVMADICRTVEQSSQYEYDRTYPSTPESPYFMSKEVVRSGTQLASSINAKAIIGSTTSGFTATNLAKYRPKAKIFVFTNDKAVLTQLNLVWGVQPFLLPKTFTSSLALHAHTEKVLMNEDALRENDIVVHVSSFPMDGERRTNMIKCSKIEAAK</sequence>
<dbReference type="SUPFAM" id="SSF52935">
    <property type="entry name" value="PK C-terminal domain-like"/>
    <property type="match status" value="1"/>
</dbReference>
<dbReference type="PANTHER" id="PTHR11817">
    <property type="entry name" value="PYRUVATE KINASE"/>
    <property type="match status" value="1"/>
</dbReference>
<evidence type="ECO:0000256" key="7">
    <source>
        <dbReference type="ARBA" id="ARBA00022741"/>
    </source>
</evidence>
<dbReference type="Gene3D" id="3.40.1380.20">
    <property type="entry name" value="Pyruvate kinase, C-terminal domain"/>
    <property type="match status" value="1"/>
</dbReference>
<evidence type="ECO:0000259" key="16">
    <source>
        <dbReference type="Pfam" id="PF02887"/>
    </source>
</evidence>
<dbReference type="InterPro" id="IPR036918">
    <property type="entry name" value="Pyrv_Knase_C_sf"/>
</dbReference>
<evidence type="ECO:0000256" key="8">
    <source>
        <dbReference type="ARBA" id="ARBA00022777"/>
    </source>
</evidence>
<name>A0ABM7VD98_9BACT</name>
<evidence type="ECO:0000313" key="18">
    <source>
        <dbReference type="Proteomes" id="UP001354989"/>
    </source>
</evidence>
<evidence type="ECO:0000256" key="14">
    <source>
        <dbReference type="RuleBase" id="RU000504"/>
    </source>
</evidence>
<dbReference type="NCBIfam" id="NF004491">
    <property type="entry name" value="PRK05826.1"/>
    <property type="match status" value="1"/>
</dbReference>
<evidence type="ECO:0000256" key="1">
    <source>
        <dbReference type="ARBA" id="ARBA00001958"/>
    </source>
</evidence>
<evidence type="ECO:0000256" key="13">
    <source>
        <dbReference type="NCBIfam" id="TIGR01064"/>
    </source>
</evidence>
<comment type="similarity">
    <text evidence="3 14">Belongs to the pyruvate kinase family.</text>
</comment>
<keyword evidence="18" id="KW-1185">Reference proteome</keyword>
<dbReference type="InterPro" id="IPR011037">
    <property type="entry name" value="Pyrv_Knase-like_insert_dom_sf"/>
</dbReference>
<evidence type="ECO:0000256" key="10">
    <source>
        <dbReference type="ARBA" id="ARBA00022842"/>
    </source>
</evidence>
<dbReference type="EMBL" id="AP025292">
    <property type="protein sequence ID" value="BDC98637.1"/>
    <property type="molecule type" value="Genomic_DNA"/>
</dbReference>
<evidence type="ECO:0000259" key="15">
    <source>
        <dbReference type="Pfam" id="PF00224"/>
    </source>
</evidence>
<keyword evidence="12 17" id="KW-0670">Pyruvate</keyword>
<evidence type="ECO:0000256" key="12">
    <source>
        <dbReference type="ARBA" id="ARBA00023317"/>
    </source>
</evidence>
<dbReference type="Pfam" id="PF02887">
    <property type="entry name" value="PK_C"/>
    <property type="match status" value="1"/>
</dbReference>
<dbReference type="InterPro" id="IPR015813">
    <property type="entry name" value="Pyrv/PenolPyrv_kinase-like_dom"/>
</dbReference>
<dbReference type="NCBIfam" id="TIGR01064">
    <property type="entry name" value="pyruv_kin"/>
    <property type="match status" value="1"/>
</dbReference>
<dbReference type="Proteomes" id="UP001354989">
    <property type="component" value="Chromosome"/>
</dbReference>
<keyword evidence="8 14" id="KW-0418">Kinase</keyword>
<keyword evidence="5 14" id="KW-0808">Transferase</keyword>
<dbReference type="GO" id="GO:0016301">
    <property type="term" value="F:kinase activity"/>
    <property type="evidence" value="ECO:0007669"/>
    <property type="project" value="UniProtKB-KW"/>
</dbReference>
<keyword evidence="10 14" id="KW-0460">Magnesium</keyword>
<gene>
    <name evidence="17" type="primary">pykA</name>
    <name evidence="17" type="ORF">PEPS_09180</name>
</gene>
<keyword evidence="6" id="KW-0479">Metal-binding</keyword>
<dbReference type="SUPFAM" id="SSF50800">
    <property type="entry name" value="PK beta-barrel domain-like"/>
    <property type="match status" value="1"/>
</dbReference>
<evidence type="ECO:0000256" key="9">
    <source>
        <dbReference type="ARBA" id="ARBA00022840"/>
    </source>
</evidence>
<evidence type="ECO:0000256" key="11">
    <source>
        <dbReference type="ARBA" id="ARBA00023152"/>
    </source>
</evidence>
<evidence type="ECO:0000313" key="17">
    <source>
        <dbReference type="EMBL" id="BDC98637.1"/>
    </source>
</evidence>
<dbReference type="PRINTS" id="PR01050">
    <property type="entry name" value="PYRUVTKNASE"/>
</dbReference>
<dbReference type="InterPro" id="IPR018209">
    <property type="entry name" value="Pyrv_Knase_AS"/>
</dbReference>
<dbReference type="Gene3D" id="3.20.20.60">
    <property type="entry name" value="Phosphoenolpyruvate-binding domains"/>
    <property type="match status" value="1"/>
</dbReference>
<proteinExistence type="inferred from homology"/>
<dbReference type="Gene3D" id="2.40.33.10">
    <property type="entry name" value="PK beta-barrel domain-like"/>
    <property type="match status" value="1"/>
</dbReference>
<organism evidence="17 18">
    <name type="scientific">Persicobacter psychrovividus</name>
    <dbReference type="NCBI Taxonomy" id="387638"/>
    <lineage>
        <taxon>Bacteria</taxon>
        <taxon>Pseudomonadati</taxon>
        <taxon>Bacteroidota</taxon>
        <taxon>Cytophagia</taxon>
        <taxon>Cytophagales</taxon>
        <taxon>Persicobacteraceae</taxon>
        <taxon>Persicobacter</taxon>
    </lineage>
</organism>
<comment type="catalytic activity">
    <reaction evidence="14">
        <text>pyruvate + ATP = phosphoenolpyruvate + ADP + H(+)</text>
        <dbReference type="Rhea" id="RHEA:18157"/>
        <dbReference type="ChEBI" id="CHEBI:15361"/>
        <dbReference type="ChEBI" id="CHEBI:15378"/>
        <dbReference type="ChEBI" id="CHEBI:30616"/>
        <dbReference type="ChEBI" id="CHEBI:58702"/>
        <dbReference type="ChEBI" id="CHEBI:456216"/>
        <dbReference type="EC" id="2.7.1.40"/>
    </reaction>
</comment>
<keyword evidence="11 14" id="KW-0324">Glycolysis</keyword>
<dbReference type="SUPFAM" id="SSF51621">
    <property type="entry name" value="Phosphoenolpyruvate/pyruvate domain"/>
    <property type="match status" value="1"/>
</dbReference>
<comment type="cofactor">
    <cofactor evidence="1">
        <name>K(+)</name>
        <dbReference type="ChEBI" id="CHEBI:29103"/>
    </cofactor>
</comment>
<evidence type="ECO:0000256" key="2">
    <source>
        <dbReference type="ARBA" id="ARBA00004997"/>
    </source>
</evidence>
<dbReference type="InterPro" id="IPR015795">
    <property type="entry name" value="Pyrv_Knase_C"/>
</dbReference>
<dbReference type="InterPro" id="IPR040442">
    <property type="entry name" value="Pyrv_kinase-like_dom_sf"/>
</dbReference>
<dbReference type="PROSITE" id="PS00110">
    <property type="entry name" value="PYRUVATE_KINASE"/>
    <property type="match status" value="1"/>
</dbReference>
<dbReference type="EC" id="2.7.1.40" evidence="4 13"/>
<dbReference type="Pfam" id="PF00224">
    <property type="entry name" value="PK"/>
    <property type="match status" value="1"/>
</dbReference>
<dbReference type="InterPro" id="IPR015793">
    <property type="entry name" value="Pyrv_Knase_brl"/>
</dbReference>
<evidence type="ECO:0000256" key="6">
    <source>
        <dbReference type="ARBA" id="ARBA00022723"/>
    </source>
</evidence>
<evidence type="ECO:0000256" key="5">
    <source>
        <dbReference type="ARBA" id="ARBA00022679"/>
    </source>
</evidence>